<accession>A0AAW0GIN7</accession>
<dbReference type="PANTHER" id="PTHR43003">
    <property type="entry name" value="DNA-3-METHYLADENINE GLYCOSYLASE"/>
    <property type="match status" value="1"/>
</dbReference>
<dbReference type="GO" id="GO:0005634">
    <property type="term" value="C:nucleus"/>
    <property type="evidence" value="ECO:0007669"/>
    <property type="project" value="TreeGrafter"/>
</dbReference>
<reference evidence="6 7" key="1">
    <citation type="submission" date="2022-09" db="EMBL/GenBank/DDBJ databases">
        <authorList>
            <person name="Palmer J.M."/>
        </authorList>
    </citation>
    <scope>NUCLEOTIDE SEQUENCE [LARGE SCALE GENOMIC DNA]</scope>
    <source>
        <strain evidence="6 7">DSM 7382</strain>
    </source>
</reference>
<dbReference type="SUPFAM" id="SSF48150">
    <property type="entry name" value="DNA-glycosylase"/>
    <property type="match status" value="1"/>
</dbReference>
<dbReference type="GO" id="GO:0043916">
    <property type="term" value="F:DNA-7-methylguanine glycosylase activity"/>
    <property type="evidence" value="ECO:0007669"/>
    <property type="project" value="TreeGrafter"/>
</dbReference>
<comment type="similarity">
    <text evidence="1">Belongs to the alkylbase DNA glycosidase AlkA family.</text>
</comment>
<evidence type="ECO:0000259" key="5">
    <source>
        <dbReference type="Pfam" id="PF00730"/>
    </source>
</evidence>
<dbReference type="PANTHER" id="PTHR43003:SF5">
    <property type="entry name" value="DNA-3-METHYLADENINE GLYCOSYLASE"/>
    <property type="match status" value="1"/>
</dbReference>
<keyword evidence="3" id="KW-0234">DNA repair</keyword>
<dbReference type="GO" id="GO:0032131">
    <property type="term" value="F:alkylated DNA binding"/>
    <property type="evidence" value="ECO:0007669"/>
    <property type="project" value="TreeGrafter"/>
</dbReference>
<dbReference type="GO" id="GO:0006285">
    <property type="term" value="P:base-excision repair, AP site formation"/>
    <property type="evidence" value="ECO:0007669"/>
    <property type="project" value="TreeGrafter"/>
</dbReference>
<feature type="domain" description="HhH-GPD" evidence="5">
    <location>
        <begin position="179"/>
        <end position="259"/>
    </location>
</feature>
<dbReference type="Proteomes" id="UP001385951">
    <property type="component" value="Unassembled WGS sequence"/>
</dbReference>
<protein>
    <recommendedName>
        <fullName evidence="5">HhH-GPD domain-containing protein</fullName>
    </recommendedName>
</protein>
<evidence type="ECO:0000313" key="6">
    <source>
        <dbReference type="EMBL" id="KAK7692621.1"/>
    </source>
</evidence>
<comment type="caution">
    <text evidence="6">The sequence shown here is derived from an EMBL/GenBank/DDBJ whole genome shotgun (WGS) entry which is preliminary data.</text>
</comment>
<dbReference type="GO" id="GO:0008725">
    <property type="term" value="F:DNA-3-methyladenine glycosylase activity"/>
    <property type="evidence" value="ECO:0007669"/>
    <property type="project" value="TreeGrafter"/>
</dbReference>
<evidence type="ECO:0000256" key="1">
    <source>
        <dbReference type="ARBA" id="ARBA00010817"/>
    </source>
</evidence>
<evidence type="ECO:0000256" key="3">
    <source>
        <dbReference type="ARBA" id="ARBA00023204"/>
    </source>
</evidence>
<sequence>MLAPFLRRIIYLSLCPHVQSLRYPSRNLLRSCLITKMPVTRSASTRTTRASTRAKAVEEAVASDIDSGVESEVAPKKAGTKRKARATNGRKAPAKRAKAAPKPVEETPEDLNVELPPPSVPADDPSRNLVPATLTFSFEDAKKHLISVDSRFEILFTRLKCRPYEHLQQFDPFSTLATSILGQQISWKAARSIQHRFIRLFNPGLPESVNVPYDKDAYFPTATQVAGEDLAVLKSAGLSGRKAEYIRDLAERFADGRLTTEKLLNADDDELHDLLTEWTCSPYSLFVDLTYYLSPTLECNEGSATGSSPYTIENSTSASPQTNFLYALTTKRACKLKLLGKQLQYLLCLSPPTTVHLPQVHLRPKMRRAFLQLPLSRVRPNLRVRTP</sequence>
<dbReference type="InterPro" id="IPR051912">
    <property type="entry name" value="Alkylbase_DNA_Glycosylase/TA"/>
</dbReference>
<organism evidence="6 7">
    <name type="scientific">Cerrena zonata</name>
    <dbReference type="NCBI Taxonomy" id="2478898"/>
    <lineage>
        <taxon>Eukaryota</taxon>
        <taxon>Fungi</taxon>
        <taxon>Dikarya</taxon>
        <taxon>Basidiomycota</taxon>
        <taxon>Agaricomycotina</taxon>
        <taxon>Agaricomycetes</taxon>
        <taxon>Polyporales</taxon>
        <taxon>Cerrenaceae</taxon>
        <taxon>Cerrena</taxon>
    </lineage>
</organism>
<dbReference type="Pfam" id="PF00730">
    <property type="entry name" value="HhH-GPD"/>
    <property type="match status" value="1"/>
</dbReference>
<dbReference type="Gene3D" id="1.10.340.30">
    <property type="entry name" value="Hypothetical protein, domain 2"/>
    <property type="match status" value="1"/>
</dbReference>
<dbReference type="EMBL" id="JASBNA010000004">
    <property type="protein sequence ID" value="KAK7692621.1"/>
    <property type="molecule type" value="Genomic_DNA"/>
</dbReference>
<keyword evidence="7" id="KW-1185">Reference proteome</keyword>
<evidence type="ECO:0000313" key="7">
    <source>
        <dbReference type="Proteomes" id="UP001385951"/>
    </source>
</evidence>
<feature type="region of interest" description="Disordered" evidence="4">
    <location>
        <begin position="68"/>
        <end position="126"/>
    </location>
</feature>
<name>A0AAW0GIN7_9APHY</name>
<evidence type="ECO:0000256" key="4">
    <source>
        <dbReference type="SAM" id="MobiDB-lite"/>
    </source>
</evidence>
<dbReference type="FunFam" id="1.10.340.30:FF:000004">
    <property type="entry name" value="DNA-3-methyladenine glycosylase II"/>
    <property type="match status" value="1"/>
</dbReference>
<dbReference type="GO" id="GO:0006307">
    <property type="term" value="P:DNA alkylation repair"/>
    <property type="evidence" value="ECO:0007669"/>
    <property type="project" value="TreeGrafter"/>
</dbReference>
<gene>
    <name evidence="6" type="ORF">QCA50_004253</name>
</gene>
<keyword evidence="2" id="KW-0227">DNA damage</keyword>
<dbReference type="GO" id="GO:0032993">
    <property type="term" value="C:protein-DNA complex"/>
    <property type="evidence" value="ECO:0007669"/>
    <property type="project" value="TreeGrafter"/>
</dbReference>
<dbReference type="InterPro" id="IPR011257">
    <property type="entry name" value="DNA_glycosylase"/>
</dbReference>
<dbReference type="InterPro" id="IPR003265">
    <property type="entry name" value="HhH-GPD_domain"/>
</dbReference>
<evidence type="ECO:0000256" key="2">
    <source>
        <dbReference type="ARBA" id="ARBA00022763"/>
    </source>
</evidence>
<proteinExistence type="inferred from homology"/>
<dbReference type="AlphaFoldDB" id="A0AAW0GIN7"/>